<protein>
    <recommendedName>
        <fullName evidence="3">Transcriptional regulator</fullName>
    </recommendedName>
</protein>
<sequence length="63" mass="7647">MSNENIIIANSTSSYPAERTYKEKFVLREMNDDRRKTYYLVLAYDAERKEKVYERYPFTIDIP</sequence>
<organism evidence="1 2">
    <name type="scientific">Aliibacillus thermotolerans</name>
    <dbReference type="NCBI Taxonomy" id="1834418"/>
    <lineage>
        <taxon>Bacteria</taxon>
        <taxon>Bacillati</taxon>
        <taxon>Bacillota</taxon>
        <taxon>Bacilli</taxon>
        <taxon>Bacillales</taxon>
        <taxon>Bacillaceae</taxon>
        <taxon>Aliibacillus</taxon>
    </lineage>
</organism>
<evidence type="ECO:0008006" key="3">
    <source>
        <dbReference type="Google" id="ProtNLM"/>
    </source>
</evidence>
<dbReference type="RefSeq" id="WP_270898074.1">
    <property type="nucleotide sequence ID" value="NZ_JBHSPF010000077.1"/>
</dbReference>
<name>A0ABW0U960_9BACI</name>
<accession>A0ABW0U960</accession>
<keyword evidence="2" id="KW-1185">Reference proteome</keyword>
<evidence type="ECO:0000313" key="2">
    <source>
        <dbReference type="Proteomes" id="UP001596143"/>
    </source>
</evidence>
<dbReference type="Proteomes" id="UP001596143">
    <property type="component" value="Unassembled WGS sequence"/>
</dbReference>
<comment type="caution">
    <text evidence="1">The sequence shown here is derived from an EMBL/GenBank/DDBJ whole genome shotgun (WGS) entry which is preliminary data.</text>
</comment>
<dbReference type="EMBL" id="JBHSPF010000077">
    <property type="protein sequence ID" value="MFC5630000.1"/>
    <property type="molecule type" value="Genomic_DNA"/>
</dbReference>
<reference evidence="2" key="1">
    <citation type="journal article" date="2019" name="Int. J. Syst. Evol. Microbiol.">
        <title>The Global Catalogue of Microorganisms (GCM) 10K type strain sequencing project: providing services to taxonomists for standard genome sequencing and annotation.</title>
        <authorList>
            <consortium name="The Broad Institute Genomics Platform"/>
            <consortium name="The Broad Institute Genome Sequencing Center for Infectious Disease"/>
            <person name="Wu L."/>
            <person name="Ma J."/>
        </authorList>
    </citation>
    <scope>NUCLEOTIDE SEQUENCE [LARGE SCALE GENOMIC DNA]</scope>
    <source>
        <strain evidence="2">CGMCC 1.15790</strain>
    </source>
</reference>
<evidence type="ECO:0000313" key="1">
    <source>
        <dbReference type="EMBL" id="MFC5630000.1"/>
    </source>
</evidence>
<proteinExistence type="predicted"/>
<gene>
    <name evidence="1" type="ORF">ACFPTR_14205</name>
</gene>